<dbReference type="Proteomes" id="UP000001400">
    <property type="component" value="Chromosome"/>
</dbReference>
<evidence type="ECO:0000256" key="1">
    <source>
        <dbReference type="ARBA" id="ARBA00011053"/>
    </source>
</evidence>
<dbReference type="Pfam" id="PF24846">
    <property type="entry name" value="PolC_DP2_cat"/>
    <property type="match status" value="1"/>
</dbReference>
<organism evidence="19 20">
    <name type="scientific">Aciduliprofundum boonei (strain DSM 19572 / T469)</name>
    <dbReference type="NCBI Taxonomy" id="439481"/>
    <lineage>
        <taxon>Archaea</taxon>
        <taxon>Methanobacteriati</taxon>
        <taxon>Thermoplasmatota</taxon>
        <taxon>DHVE2 group</taxon>
        <taxon>Candidatus Aciduliprofundum</taxon>
    </lineage>
</organism>
<dbReference type="PANTHER" id="PTHR42210">
    <property type="entry name" value="DNA POLYMERASE II LARGE SUBUNIT"/>
    <property type="match status" value="1"/>
</dbReference>
<dbReference type="GO" id="GO:0003887">
    <property type="term" value="F:DNA-directed DNA polymerase activity"/>
    <property type="evidence" value="ECO:0007669"/>
    <property type="project" value="UniProtKB-UniRule"/>
</dbReference>
<keyword evidence="9 14" id="KW-0239">DNA-directed DNA polymerase</keyword>
<keyword evidence="7 14" id="KW-0378">Hydrolase</keyword>
<evidence type="ECO:0000256" key="2">
    <source>
        <dbReference type="ARBA" id="ARBA00011315"/>
    </source>
</evidence>
<evidence type="ECO:0000313" key="20">
    <source>
        <dbReference type="Proteomes" id="UP000001400"/>
    </source>
</evidence>
<keyword evidence="3 14" id="KW-0808">Transferase</keyword>
<dbReference type="GeneID" id="8828132"/>
<comment type="subunit">
    <text evidence="2 14">Heterodimer of a large subunit and a small subunit.</text>
</comment>
<feature type="domain" description="DNA polymerase II large subunit DP2 central" evidence="17">
    <location>
        <begin position="278"/>
        <end position="651"/>
    </location>
</feature>
<comment type="catalytic activity">
    <reaction evidence="13 14">
        <text>DNA(n) + a 2'-deoxyribonucleoside 5'-triphosphate = DNA(n+1) + diphosphate</text>
        <dbReference type="Rhea" id="RHEA:22508"/>
        <dbReference type="Rhea" id="RHEA-COMP:17339"/>
        <dbReference type="Rhea" id="RHEA-COMP:17340"/>
        <dbReference type="ChEBI" id="CHEBI:33019"/>
        <dbReference type="ChEBI" id="CHEBI:61560"/>
        <dbReference type="ChEBI" id="CHEBI:173112"/>
        <dbReference type="EC" id="2.7.7.7"/>
    </reaction>
</comment>
<dbReference type="HAMAP" id="MF_00324">
    <property type="entry name" value="DNApol_II_L_arch"/>
    <property type="match status" value="1"/>
</dbReference>
<name>B5IFQ0_ACIB4</name>
<evidence type="ECO:0000259" key="17">
    <source>
        <dbReference type="Pfam" id="PF24844"/>
    </source>
</evidence>
<accession>B5IFQ0</accession>
<proteinExistence type="inferred from homology"/>
<evidence type="ECO:0000259" key="16">
    <source>
        <dbReference type="Pfam" id="PF22912"/>
    </source>
</evidence>
<evidence type="ECO:0000256" key="4">
    <source>
        <dbReference type="ARBA" id="ARBA00022695"/>
    </source>
</evidence>
<reference evidence="19" key="1">
    <citation type="submission" date="2010-02" db="EMBL/GenBank/DDBJ databases">
        <title>Complete sequence of Aciduliprofundum boonei T469.</title>
        <authorList>
            <consortium name="US DOE Joint Genome Institute"/>
            <person name="Lucas S."/>
            <person name="Copeland A."/>
            <person name="Lapidus A."/>
            <person name="Cheng J.-F."/>
            <person name="Bruce D."/>
            <person name="Goodwin L."/>
            <person name="Pitluck S."/>
            <person name="Saunders E."/>
            <person name="Detter J.C."/>
            <person name="Han C."/>
            <person name="Tapia R."/>
            <person name="Land M."/>
            <person name="Hauser L."/>
            <person name="Kyrpides N."/>
            <person name="Mikhailova N."/>
            <person name="Flores G."/>
            <person name="Reysenbach A.-L."/>
            <person name="Woyke T."/>
        </authorList>
    </citation>
    <scope>NUCLEOTIDE SEQUENCE</scope>
    <source>
        <strain evidence="19">T469</strain>
    </source>
</reference>
<dbReference type="InterPro" id="IPR056172">
    <property type="entry name" value="PolC_DP2_cat_dom"/>
</dbReference>
<evidence type="ECO:0000259" key="18">
    <source>
        <dbReference type="Pfam" id="PF24846"/>
    </source>
</evidence>
<dbReference type="AlphaFoldDB" id="B5IFQ0"/>
<feature type="domain" description="DNA polymerase-epsilon zinc finger" evidence="16">
    <location>
        <begin position="1001"/>
        <end position="1054"/>
    </location>
</feature>
<dbReference type="Pfam" id="PF22912">
    <property type="entry name" value="zf-DPOE"/>
    <property type="match status" value="1"/>
</dbReference>
<dbReference type="EC" id="3.1.11.1" evidence="14"/>
<dbReference type="HOGENOM" id="CLU_001154_0_0_2"/>
<dbReference type="eggNOG" id="arCOG04447">
    <property type="taxonomic scope" value="Archaea"/>
</dbReference>
<comment type="function">
    <text evidence="12 14">Possesses two activities: a DNA synthesis (polymerase) and an exonucleolytic activity that degrades single-stranded DNA in the 3'- to 5'-direction. Has a template-primer preference which is characteristic of a replicative DNA polymerase.</text>
</comment>
<evidence type="ECO:0000256" key="14">
    <source>
        <dbReference type="HAMAP-Rule" id="MF_00324"/>
    </source>
</evidence>
<evidence type="ECO:0000256" key="12">
    <source>
        <dbReference type="ARBA" id="ARBA00025068"/>
    </source>
</evidence>
<dbReference type="NCBIfam" id="TIGR00354">
    <property type="entry name" value="polC"/>
    <property type="match status" value="1"/>
</dbReference>
<dbReference type="STRING" id="439481.Aboo_1172"/>
<dbReference type="Pfam" id="PF03833">
    <property type="entry name" value="PolC_DP2_N"/>
    <property type="match status" value="1"/>
</dbReference>
<keyword evidence="20" id="KW-1185">Reference proteome</keyword>
<evidence type="ECO:0000259" key="15">
    <source>
        <dbReference type="Pfam" id="PF03833"/>
    </source>
</evidence>
<gene>
    <name evidence="14" type="primary">polC</name>
    <name evidence="19" type="ordered locus">Aboo_1172</name>
</gene>
<dbReference type="EC" id="2.7.7.7" evidence="14"/>
<evidence type="ECO:0000256" key="8">
    <source>
        <dbReference type="ARBA" id="ARBA00022839"/>
    </source>
</evidence>
<keyword evidence="5 14" id="KW-0235">DNA replication</keyword>
<dbReference type="PIRSF" id="PIRSF016275">
    <property type="entry name" value="PolC_DP2"/>
    <property type="match status" value="1"/>
</dbReference>
<dbReference type="GO" id="GO:0008310">
    <property type="term" value="F:single-stranded DNA 3'-5' DNA exonuclease activity"/>
    <property type="evidence" value="ECO:0007669"/>
    <property type="project" value="UniProtKB-EC"/>
</dbReference>
<evidence type="ECO:0000313" key="19">
    <source>
        <dbReference type="EMBL" id="ADD08981.1"/>
    </source>
</evidence>
<dbReference type="InterPro" id="IPR056171">
    <property type="entry name" value="PolC_DP2_central_dom"/>
</dbReference>
<comment type="catalytic activity">
    <reaction evidence="14">
        <text>Exonucleolytic cleavage in the 3'- to 5'-direction to yield nucleoside 5'-phosphates.</text>
        <dbReference type="EC" id="3.1.11.1"/>
    </reaction>
</comment>
<dbReference type="GO" id="GO:0006261">
    <property type="term" value="P:DNA-templated DNA replication"/>
    <property type="evidence" value="ECO:0007669"/>
    <property type="project" value="UniProtKB-UniRule"/>
</dbReference>
<dbReference type="PANTHER" id="PTHR42210:SF1">
    <property type="entry name" value="DNA POLYMERASE II LARGE SUBUNIT"/>
    <property type="match status" value="1"/>
</dbReference>
<dbReference type="InterPro" id="IPR004475">
    <property type="entry name" value="PolC_DP2"/>
</dbReference>
<protein>
    <recommendedName>
        <fullName evidence="14">DNA polymerase II large subunit</fullName>
        <shortName evidence="14">Pol II</shortName>
        <ecNumber evidence="14">2.7.7.7</ecNumber>
    </recommendedName>
    <alternativeName>
        <fullName evidence="14">Exodeoxyribonuclease large subunit</fullName>
        <ecNumber evidence="14">3.1.11.1</ecNumber>
    </alternativeName>
</protein>
<keyword evidence="4 14" id="KW-0548">Nucleotidyltransferase</keyword>
<keyword evidence="10 14" id="KW-0238">DNA-binding</keyword>
<dbReference type="EMBL" id="CP001941">
    <property type="protein sequence ID" value="ADD08981.1"/>
    <property type="molecule type" value="Genomic_DNA"/>
</dbReference>
<dbReference type="RefSeq" id="WP_008085741.1">
    <property type="nucleotide sequence ID" value="NC_013926.1"/>
</dbReference>
<evidence type="ECO:0000256" key="13">
    <source>
        <dbReference type="ARBA" id="ARBA00049244"/>
    </source>
</evidence>
<dbReference type="InterPro" id="IPR054475">
    <property type="entry name" value="Znf-DPOE"/>
</dbReference>
<evidence type="ECO:0000256" key="3">
    <source>
        <dbReference type="ARBA" id="ARBA00022679"/>
    </source>
</evidence>
<evidence type="ECO:0000256" key="6">
    <source>
        <dbReference type="ARBA" id="ARBA00022722"/>
    </source>
</evidence>
<dbReference type="InterPro" id="IPR016033">
    <property type="entry name" value="PolC_DP2_N"/>
</dbReference>
<dbReference type="Pfam" id="PF24844">
    <property type="entry name" value="PolC_DP2_central"/>
    <property type="match status" value="1"/>
</dbReference>
<feature type="domain" description="DNA polymerase II large subunit DP2 N-terminal" evidence="15">
    <location>
        <begin position="10"/>
        <end position="274"/>
    </location>
</feature>
<feature type="domain" description="DNA polymerase II large subunit DP2 catalytic" evidence="18">
    <location>
        <begin position="666"/>
        <end position="960"/>
    </location>
</feature>
<evidence type="ECO:0000256" key="9">
    <source>
        <dbReference type="ARBA" id="ARBA00022932"/>
    </source>
</evidence>
<dbReference type="GO" id="GO:0006308">
    <property type="term" value="P:DNA catabolic process"/>
    <property type="evidence" value="ECO:0007669"/>
    <property type="project" value="UniProtKB-UniRule"/>
</dbReference>
<keyword evidence="11 14" id="KW-0511">Multifunctional enzyme</keyword>
<dbReference type="KEGG" id="abi:Aboo_1172"/>
<dbReference type="GO" id="GO:0003677">
    <property type="term" value="F:DNA binding"/>
    <property type="evidence" value="ECO:0007669"/>
    <property type="project" value="UniProtKB-UniRule"/>
</dbReference>
<keyword evidence="6 14" id="KW-0540">Nuclease</keyword>
<dbReference type="NCBIfam" id="NF003103">
    <property type="entry name" value="PRK04023.1"/>
    <property type="match status" value="1"/>
</dbReference>
<comment type="similarity">
    <text evidence="1 14">Belongs to the archaeal DNA polymerase II family.</text>
</comment>
<evidence type="ECO:0000256" key="7">
    <source>
        <dbReference type="ARBA" id="ARBA00022801"/>
    </source>
</evidence>
<evidence type="ECO:0000256" key="11">
    <source>
        <dbReference type="ARBA" id="ARBA00023268"/>
    </source>
</evidence>
<sequence length="1090" mass="123929">MVEASKDMLRYFEELERNAEEIYKIAREARSMRFDPVPDVEIPRAKDLAARVEELTGVKGIADEIRELSKSHDRGMVSLLMAKRIAKKFDRKDEALDKAIRVGLAILTEGILVAPLEGIANVKIKKNDDGTDYVSIYYAGPIRGAGGTAQALSVLIADVVRRELEIGRYKPTEAEIERYKEEIQLYDRIHHLQYRPTNEEIELVVNNCPVCIDGEGTEKVEVSGYRNLPRIDTNRVRGGMCLVLAEGLLQKTKKIKAYVDMLKIDGWDWIKKLIPEVKEDKFELKPLKKFMKDVIAGRPIFSYPMAPGGFRLRYGRCRAGGLATLSVNPATMYILNKFIAIGTQLKVERPGKAGGMTSCDSIEGPIVLLKNGDLIQINELEKAREYYDSVVEIVDVGEMLIPYGEFLENNHPLIPGAYAVEWWEQEAERVGFHGEIKNSFEAFQISEEYSVPLHPDYNLFWHDLSLEELRKLSEFLENHSFWKDEKLYVEKNWEIKEILKKLGALHLEREYYILDRYAYPLLRGVGLDLKDGKIVRRKEIKEGNIMDVVSELAGVKIRERAPVRIGARMGRPEKAAPRKMKPPIHSLFPIGDAGGNRRLITEAINKKIIPIEIGIRKCPKCGEKTILPFCPKCGAPTQFMEKVVVKKVDISDLFARAQEYLGENVDWDVKGVKKMMSQEHIPERLEKGILRAKNGVYVFKDGTARFDMSDIAITHFRPKEIGLSVEKARKLGYTKDYLGHDLKDGEQLCELKVQDIIIPKSAADYLIKIANYVDDLLEKFYKMKRFYNVKKREDLIGHLVIGLAPHTSAGILGRIIGFSDANVGFAHPFFHAAKRRNCDGDEDSIMLLLEGLLDFSRKFLPSTRGGLMDAPLVLTTRITPTEIDKEALHVDVMERYPLEFYEATLKYAKPDEVADIMDFVKKRIETPRQYEGFKFTHDTRDINVGVLTSAYKVLGSMQEKLDSQLQLARKIRAVDEHDMAARIIAHHFIPDIMGNLKKFGTQGFRCTKCGAKYRRVPLNNVCPKCGGNVILTVSEGSVKKYLDKALNLAEEYDVPLYVKQRVLALKESVDSLFAEEEEKNKITLESFLAV</sequence>
<dbReference type="OrthoDB" id="7529at2157"/>
<evidence type="ECO:0000256" key="10">
    <source>
        <dbReference type="ARBA" id="ARBA00023125"/>
    </source>
</evidence>
<keyword evidence="8 14" id="KW-0269">Exonuclease</keyword>
<evidence type="ECO:0000256" key="5">
    <source>
        <dbReference type="ARBA" id="ARBA00022705"/>
    </source>
</evidence>